<dbReference type="InterPro" id="IPR000488">
    <property type="entry name" value="Death_dom"/>
</dbReference>
<dbReference type="EnsemblMetazoa" id="Aqu2.1.07019_001">
    <property type="protein sequence ID" value="Aqu2.1.07019_001"/>
    <property type="gene ID" value="Aqu2.1.07019"/>
</dbReference>
<sequence>QILRQYKFPQAKWFELGLNLGLLHPTLEAIEADHRGNTSRCLMECLTKWLSKADQNVRHLTWQSLVIAIRRLNETRVSENVART</sequence>
<dbReference type="GO" id="GO:0007165">
    <property type="term" value="P:signal transduction"/>
    <property type="evidence" value="ECO:0007669"/>
    <property type="project" value="InterPro"/>
</dbReference>
<protein>
    <recommendedName>
        <fullName evidence="1">Death domain-containing protein</fullName>
    </recommendedName>
</protein>
<dbReference type="PROSITE" id="PS50017">
    <property type="entry name" value="DEATH_DOMAIN"/>
    <property type="match status" value="1"/>
</dbReference>
<feature type="domain" description="Death" evidence="1">
    <location>
        <begin position="11"/>
        <end position="84"/>
    </location>
</feature>
<reference evidence="2" key="1">
    <citation type="submission" date="2017-05" db="UniProtKB">
        <authorList>
            <consortium name="EnsemblMetazoa"/>
        </authorList>
    </citation>
    <scope>IDENTIFICATION</scope>
</reference>
<evidence type="ECO:0000313" key="2">
    <source>
        <dbReference type="EnsemblMetazoa" id="Aqu2.1.07019_001"/>
    </source>
</evidence>
<evidence type="ECO:0000259" key="1">
    <source>
        <dbReference type="PROSITE" id="PS50017"/>
    </source>
</evidence>
<name>A0A1X7SXX2_AMPQE</name>
<dbReference type="Gene3D" id="1.10.533.10">
    <property type="entry name" value="Death Domain, Fas"/>
    <property type="match status" value="1"/>
</dbReference>
<proteinExistence type="predicted"/>
<dbReference type="SUPFAM" id="SSF47986">
    <property type="entry name" value="DEATH domain"/>
    <property type="match status" value="1"/>
</dbReference>
<organism evidence="2">
    <name type="scientific">Amphimedon queenslandica</name>
    <name type="common">Sponge</name>
    <dbReference type="NCBI Taxonomy" id="400682"/>
    <lineage>
        <taxon>Eukaryota</taxon>
        <taxon>Metazoa</taxon>
        <taxon>Porifera</taxon>
        <taxon>Demospongiae</taxon>
        <taxon>Heteroscleromorpha</taxon>
        <taxon>Haplosclerida</taxon>
        <taxon>Niphatidae</taxon>
        <taxon>Amphimedon</taxon>
    </lineage>
</organism>
<dbReference type="InterPro" id="IPR011029">
    <property type="entry name" value="DEATH-like_dom_sf"/>
</dbReference>
<dbReference type="AlphaFoldDB" id="A0A1X7SXX2"/>
<accession>A0A1X7SXX2</accession>
<dbReference type="InParanoid" id="A0A1X7SXX2"/>
<dbReference type="CDD" id="cd01670">
    <property type="entry name" value="Death"/>
    <property type="match status" value="1"/>
</dbReference>